<evidence type="ECO:0000256" key="7">
    <source>
        <dbReference type="ARBA" id="ARBA00022989"/>
    </source>
</evidence>
<keyword evidence="5 9" id="KW-0812">Transmembrane</keyword>
<reference evidence="12 13" key="1">
    <citation type="submission" date="2013-03" db="EMBL/GenBank/DDBJ databases">
        <title>The Genome Sequence of Enterococcus columbae ATCC_51263 (PacBio/Illumina hybrid assembly).</title>
        <authorList>
            <consortium name="The Broad Institute Genomics Platform"/>
            <consortium name="The Broad Institute Genome Sequencing Center for Infectious Disease"/>
            <person name="Earl A."/>
            <person name="Russ C."/>
            <person name="Gilmore M."/>
            <person name="Surin D."/>
            <person name="Walker B."/>
            <person name="Young S."/>
            <person name="Zeng Q."/>
            <person name="Gargeya S."/>
            <person name="Fitzgerald M."/>
            <person name="Haas B."/>
            <person name="Abouelleil A."/>
            <person name="Allen A.W."/>
            <person name="Alvarado L."/>
            <person name="Arachchi H.M."/>
            <person name="Berlin A.M."/>
            <person name="Chapman S.B."/>
            <person name="Gainer-Dewar J."/>
            <person name="Goldberg J."/>
            <person name="Griggs A."/>
            <person name="Gujja S."/>
            <person name="Hansen M."/>
            <person name="Howarth C."/>
            <person name="Imamovic A."/>
            <person name="Ireland A."/>
            <person name="Larimer J."/>
            <person name="McCowan C."/>
            <person name="Murphy C."/>
            <person name="Pearson M."/>
            <person name="Poon T.W."/>
            <person name="Priest M."/>
            <person name="Roberts A."/>
            <person name="Saif S."/>
            <person name="Shea T."/>
            <person name="Sisk P."/>
            <person name="Sykes S."/>
            <person name="Wortman J."/>
            <person name="Nusbaum C."/>
            <person name="Birren B."/>
        </authorList>
    </citation>
    <scope>NUCLEOTIDE SEQUENCE [LARGE SCALE GENOMIC DNA]</scope>
    <source>
        <strain evidence="12 13">ATCC 51263</strain>
    </source>
</reference>
<evidence type="ECO:0000256" key="8">
    <source>
        <dbReference type="ARBA" id="ARBA00023136"/>
    </source>
</evidence>
<evidence type="ECO:0000256" key="5">
    <source>
        <dbReference type="ARBA" id="ARBA00022692"/>
    </source>
</evidence>
<evidence type="ECO:0000259" key="11">
    <source>
        <dbReference type="PROSITE" id="PS50928"/>
    </source>
</evidence>
<keyword evidence="7 9" id="KW-1133">Transmembrane helix</keyword>
<proteinExistence type="inferred from homology"/>
<dbReference type="PANTHER" id="PTHR30614:SF20">
    <property type="entry name" value="GLUTAMINE TRANSPORT SYSTEM PERMEASE PROTEIN GLNP"/>
    <property type="match status" value="1"/>
</dbReference>
<dbReference type="GO" id="GO:0006865">
    <property type="term" value="P:amino acid transport"/>
    <property type="evidence" value="ECO:0007669"/>
    <property type="project" value="UniProtKB-KW"/>
</dbReference>
<dbReference type="STRING" id="1121865.OMW_02307"/>
<dbReference type="CDD" id="cd06261">
    <property type="entry name" value="TM_PBP2"/>
    <property type="match status" value="1"/>
</dbReference>
<evidence type="ECO:0000256" key="9">
    <source>
        <dbReference type="RuleBase" id="RU363032"/>
    </source>
</evidence>
<evidence type="ECO:0000256" key="4">
    <source>
        <dbReference type="ARBA" id="ARBA00022475"/>
    </source>
</evidence>
<dbReference type="SUPFAM" id="SSF161098">
    <property type="entry name" value="MetI-like"/>
    <property type="match status" value="1"/>
</dbReference>
<dbReference type="EMBL" id="ASWJ01000007">
    <property type="protein sequence ID" value="EOW83717.1"/>
    <property type="molecule type" value="Genomic_DNA"/>
</dbReference>
<feature type="transmembrane region" description="Helical" evidence="9">
    <location>
        <begin position="368"/>
        <end position="391"/>
    </location>
</feature>
<gene>
    <name evidence="12" type="ORF">I568_01518</name>
</gene>
<dbReference type="Proteomes" id="UP000014113">
    <property type="component" value="Unassembled WGS sequence"/>
</dbReference>
<organism evidence="12 13">
    <name type="scientific">Enterococcus columbae DSM 7374 = ATCC 51263</name>
    <dbReference type="NCBI Taxonomy" id="1121865"/>
    <lineage>
        <taxon>Bacteria</taxon>
        <taxon>Bacillati</taxon>
        <taxon>Bacillota</taxon>
        <taxon>Bacilli</taxon>
        <taxon>Lactobacillales</taxon>
        <taxon>Enterococcaceae</taxon>
        <taxon>Enterococcus</taxon>
    </lineage>
</organism>
<feature type="chain" id="PRO_5030177099" evidence="10">
    <location>
        <begin position="26"/>
        <end position="527"/>
    </location>
</feature>
<evidence type="ECO:0000256" key="10">
    <source>
        <dbReference type="SAM" id="SignalP"/>
    </source>
</evidence>
<dbReference type="InterPro" id="IPR035906">
    <property type="entry name" value="MetI-like_sf"/>
</dbReference>
<evidence type="ECO:0000256" key="6">
    <source>
        <dbReference type="ARBA" id="ARBA00022970"/>
    </source>
</evidence>
<comment type="subcellular location">
    <subcellularLocation>
        <location evidence="1 9">Cell membrane</location>
        <topology evidence="1 9">Multi-pass membrane protein</topology>
    </subcellularLocation>
</comment>
<comment type="caution">
    <text evidence="12">The sequence shown here is derived from an EMBL/GenBank/DDBJ whole genome shotgun (WGS) entry which is preliminary data.</text>
</comment>
<keyword evidence="8 9" id="KW-0472">Membrane</keyword>
<dbReference type="RefSeq" id="WP_016184389.1">
    <property type="nucleotide sequence ID" value="NZ_JXKI01000045.1"/>
</dbReference>
<keyword evidence="4" id="KW-1003">Cell membrane</keyword>
<dbReference type="GO" id="GO:0043190">
    <property type="term" value="C:ATP-binding cassette (ABC) transporter complex"/>
    <property type="evidence" value="ECO:0007669"/>
    <property type="project" value="InterPro"/>
</dbReference>
<dbReference type="Pfam" id="PF00497">
    <property type="entry name" value="SBP_bac_3"/>
    <property type="match status" value="1"/>
</dbReference>
<dbReference type="CDD" id="cd13627">
    <property type="entry name" value="PBP2_AA_binding_like_2"/>
    <property type="match status" value="1"/>
</dbReference>
<dbReference type="NCBIfam" id="TIGR01726">
    <property type="entry name" value="HEQRo_perm_3TM"/>
    <property type="match status" value="1"/>
</dbReference>
<dbReference type="PATRIC" id="fig|1121865.3.peg.2242"/>
<accession>S0KAW7</accession>
<keyword evidence="3 9" id="KW-0813">Transport</keyword>
<dbReference type="Gene3D" id="1.10.3720.10">
    <property type="entry name" value="MetI-like"/>
    <property type="match status" value="1"/>
</dbReference>
<dbReference type="eggNOG" id="COG0765">
    <property type="taxonomic scope" value="Bacteria"/>
</dbReference>
<keyword evidence="13" id="KW-1185">Reference proteome</keyword>
<dbReference type="OrthoDB" id="9811552at2"/>
<dbReference type="AlphaFoldDB" id="S0KAW7"/>
<dbReference type="InterPro" id="IPR010065">
    <property type="entry name" value="AA_ABC_transptr_permease_3TM"/>
</dbReference>
<dbReference type="Gene3D" id="3.40.190.10">
    <property type="entry name" value="Periplasmic binding protein-like II"/>
    <property type="match status" value="2"/>
</dbReference>
<dbReference type="Pfam" id="PF00528">
    <property type="entry name" value="BPD_transp_1"/>
    <property type="match status" value="1"/>
</dbReference>
<dbReference type="InterPro" id="IPR043429">
    <property type="entry name" value="ArtM/GltK/GlnP/TcyL/YhdX-like"/>
</dbReference>
<evidence type="ECO:0000256" key="2">
    <source>
        <dbReference type="ARBA" id="ARBA00010072"/>
    </source>
</evidence>
<name>S0KAW7_9ENTE</name>
<sequence length="527" mass="57414">MKKRVGLTFLLALVTFFVASLPVFADEKTPADSFRVGMEAGYAPFNWTQTTDAHDAVAIEGQKNAYAGGYDVEIAKKIAKGLNKKLVIVPTAWDGLIPALQSGKLDAIIAGMSPTAERAKQIDFTKPYYESHLVIVTKKNGKYANAKSIEDFKGAKLTAQLNTFHYSVIDQIPEVKKQQASKDFSAMRVALASGIIDGYVSERPEGVTASNVNKDFKMVEFADDKGFKTNPEDVQVAVGMRKNDEDVQKVNQILAGISSEERTKLMDAAIENQPSSSEDSEETGLVATFKQILSQYGPLFLKGAGITLFIAIFSTFVGTIIGLLIGVFRTLPTAENPLARFFQKIGNAIITIYVEVFRGTPMMVQAMVIFYGLALAFQIDLNRIIAGLLIVSINTGAYMTEIVRGGIFAVDKGQFEAAQAIGMNHRQTMLKVVLPQVLRNILPAIGNETVINIKDTAVLSVISVPDLFFAGSTSAGTNYMFFQTFTIVAAIYLVMTLTSTTLLRLLEKKIDGPSAYVPVDQADSQEK</sequence>
<dbReference type="eggNOG" id="COG0834">
    <property type="taxonomic scope" value="Bacteria"/>
</dbReference>
<evidence type="ECO:0000313" key="13">
    <source>
        <dbReference type="Proteomes" id="UP000014113"/>
    </source>
</evidence>
<dbReference type="GO" id="GO:0022857">
    <property type="term" value="F:transmembrane transporter activity"/>
    <property type="evidence" value="ECO:0007669"/>
    <property type="project" value="InterPro"/>
</dbReference>
<dbReference type="InterPro" id="IPR000515">
    <property type="entry name" value="MetI-like"/>
</dbReference>
<comment type="similarity">
    <text evidence="2">Belongs to the binding-protein-dependent transport system permease family. HisMQ subfamily.</text>
</comment>
<dbReference type="PROSITE" id="PS50928">
    <property type="entry name" value="ABC_TM1"/>
    <property type="match status" value="1"/>
</dbReference>
<dbReference type="SMART" id="SM00062">
    <property type="entry name" value="PBPb"/>
    <property type="match status" value="1"/>
</dbReference>
<dbReference type="PANTHER" id="PTHR30614">
    <property type="entry name" value="MEMBRANE COMPONENT OF AMINO ACID ABC TRANSPORTER"/>
    <property type="match status" value="1"/>
</dbReference>
<dbReference type="InterPro" id="IPR001638">
    <property type="entry name" value="Solute-binding_3/MltF_N"/>
</dbReference>
<keyword evidence="6" id="KW-0029">Amino-acid transport</keyword>
<evidence type="ECO:0000313" key="12">
    <source>
        <dbReference type="EMBL" id="EOW83717.1"/>
    </source>
</evidence>
<feature type="transmembrane region" description="Helical" evidence="9">
    <location>
        <begin position="299"/>
        <end position="328"/>
    </location>
</feature>
<dbReference type="SUPFAM" id="SSF53850">
    <property type="entry name" value="Periplasmic binding protein-like II"/>
    <property type="match status" value="1"/>
</dbReference>
<feature type="transmembrane region" description="Helical" evidence="9">
    <location>
        <begin position="480"/>
        <end position="503"/>
    </location>
</feature>
<keyword evidence="10" id="KW-0732">Signal</keyword>
<feature type="signal peptide" evidence="10">
    <location>
        <begin position="1"/>
        <end position="25"/>
    </location>
</feature>
<evidence type="ECO:0000256" key="3">
    <source>
        <dbReference type="ARBA" id="ARBA00022448"/>
    </source>
</evidence>
<feature type="domain" description="ABC transmembrane type-1" evidence="11">
    <location>
        <begin position="304"/>
        <end position="503"/>
    </location>
</feature>
<protein>
    <submittedName>
        <fullName evidence="12">Amino acid ABC transporter permease</fullName>
    </submittedName>
</protein>
<evidence type="ECO:0000256" key="1">
    <source>
        <dbReference type="ARBA" id="ARBA00004651"/>
    </source>
</evidence>